<dbReference type="InterPro" id="IPR002885">
    <property type="entry name" value="PPR_rpt"/>
</dbReference>
<dbReference type="InterPro" id="IPR011990">
    <property type="entry name" value="TPR-like_helical_dom_sf"/>
</dbReference>
<accession>A0AAP0C1D2</accession>
<dbReference type="PANTHER" id="PTHR47933:SF45">
    <property type="entry name" value="PENTACOTRIPEPTIDE-REPEAT REGION OF PRORP DOMAIN-CONTAINING PROTEIN"/>
    <property type="match status" value="1"/>
</dbReference>
<dbReference type="Pfam" id="PF12854">
    <property type="entry name" value="PPR_1"/>
    <property type="match status" value="1"/>
</dbReference>
<feature type="repeat" description="PPR" evidence="2">
    <location>
        <begin position="449"/>
        <end position="483"/>
    </location>
</feature>
<evidence type="ECO:0008006" key="5">
    <source>
        <dbReference type="Google" id="ProtNLM"/>
    </source>
</evidence>
<dbReference type="NCBIfam" id="TIGR00756">
    <property type="entry name" value="PPR"/>
    <property type="match status" value="7"/>
</dbReference>
<proteinExistence type="predicted"/>
<comment type="caution">
    <text evidence="3">The sequence shown here is derived from an EMBL/GenBank/DDBJ whole genome shotgun (WGS) entry which is preliminary data.</text>
</comment>
<evidence type="ECO:0000313" key="4">
    <source>
        <dbReference type="Proteomes" id="UP001418222"/>
    </source>
</evidence>
<dbReference type="InterPro" id="IPR051240">
    <property type="entry name" value="Mito_RNA-Proc/Resp"/>
</dbReference>
<feature type="repeat" description="PPR" evidence="2">
    <location>
        <begin position="242"/>
        <end position="276"/>
    </location>
</feature>
<feature type="repeat" description="PPR" evidence="2">
    <location>
        <begin position="484"/>
        <end position="518"/>
    </location>
</feature>
<gene>
    <name evidence="3" type="ORF">KSP39_PZI000424</name>
</gene>
<dbReference type="Pfam" id="PF13041">
    <property type="entry name" value="PPR_2"/>
    <property type="match status" value="5"/>
</dbReference>
<dbReference type="Proteomes" id="UP001418222">
    <property type="component" value="Unassembled WGS sequence"/>
</dbReference>
<dbReference type="Gene3D" id="1.25.40.10">
    <property type="entry name" value="Tetratricopeptide repeat domain"/>
    <property type="match status" value="5"/>
</dbReference>
<feature type="repeat" description="PPR" evidence="2">
    <location>
        <begin position="136"/>
        <end position="170"/>
    </location>
</feature>
<feature type="repeat" description="PPR" evidence="2">
    <location>
        <begin position="312"/>
        <end position="346"/>
    </location>
</feature>
<keyword evidence="1" id="KW-0677">Repeat</keyword>
<evidence type="ECO:0000256" key="2">
    <source>
        <dbReference type="PROSITE-ProRule" id="PRU00708"/>
    </source>
</evidence>
<dbReference type="EMBL" id="JBBWWQ010000001">
    <property type="protein sequence ID" value="KAK8956975.1"/>
    <property type="molecule type" value="Genomic_DNA"/>
</dbReference>
<feature type="repeat" description="PPR" evidence="2">
    <location>
        <begin position="277"/>
        <end position="311"/>
    </location>
</feature>
<organism evidence="3 4">
    <name type="scientific">Platanthera zijinensis</name>
    <dbReference type="NCBI Taxonomy" id="2320716"/>
    <lineage>
        <taxon>Eukaryota</taxon>
        <taxon>Viridiplantae</taxon>
        <taxon>Streptophyta</taxon>
        <taxon>Embryophyta</taxon>
        <taxon>Tracheophyta</taxon>
        <taxon>Spermatophyta</taxon>
        <taxon>Magnoliopsida</taxon>
        <taxon>Liliopsida</taxon>
        <taxon>Asparagales</taxon>
        <taxon>Orchidaceae</taxon>
        <taxon>Orchidoideae</taxon>
        <taxon>Orchideae</taxon>
        <taxon>Orchidinae</taxon>
        <taxon>Platanthera</taxon>
    </lineage>
</organism>
<dbReference type="PROSITE" id="PS51375">
    <property type="entry name" value="PPR"/>
    <property type="match status" value="8"/>
</dbReference>
<evidence type="ECO:0000256" key="1">
    <source>
        <dbReference type="ARBA" id="ARBA00022737"/>
    </source>
</evidence>
<sequence length="586" mass="66874">MLITCHAERCLMQCVPTDPLLTLQPLPPVPDDMKFKHPRVCLRSCRTMILRKSARKQLCSQELRDRSRNQLLLRFSEIVKQFSKRKTIHSPELGTRPCHPHRFEYSKLMTEFKQAGQVDQVIRLMQEMKDFSLWPDVVCYTIVMDSLVMVNRAEQALDVFKEMIFAAIIPDTTCCTVLVKLYSVCLKQFDSAYEVILWMKNCGCFPDTFTYTTLIVGLCWDGRVEEAFGVLDYMLEDGCLPNVYTYTPIVNAYCSMGKLSQAKNLVKTMENTGCLPNNVTHNILIKAFCKIGAFDEVEKLLEKSQGNGWKPDEISYSTYMDGLCKLGKIDRSFQQLDIMLDKGLVPNEITVNILLDCLCGCSMAWEAKCLLERSAELEWEVDVINYNTVMSRLCEDGRYRAVLKLFTDMIKKSIAANSWTLSILVHSLCRDGKPRKARCLLDSEGLVANVVAYTILIQYYYLAGKAPAVSVLFSKMVKANITPNFVTYGILIDCFCGEGNYGQAVYCFLRSLEQGLSQELGARLTYWLVSGGRIRLVQYIIEHISKHDIVIDYCIYYSIIKESCKMGYCQRAELYIVCGILDKMLC</sequence>
<name>A0AAP0C1D2_9ASPA</name>
<dbReference type="AlphaFoldDB" id="A0AAP0C1D2"/>
<dbReference type="GO" id="GO:0003729">
    <property type="term" value="F:mRNA binding"/>
    <property type="evidence" value="ECO:0007669"/>
    <property type="project" value="TreeGrafter"/>
</dbReference>
<feature type="repeat" description="PPR" evidence="2">
    <location>
        <begin position="382"/>
        <end position="416"/>
    </location>
</feature>
<dbReference type="PANTHER" id="PTHR47933">
    <property type="entry name" value="PENTATRICOPEPTIDE REPEAT-CONTAINING PROTEIN 1, MITOCHONDRIAL"/>
    <property type="match status" value="1"/>
</dbReference>
<protein>
    <recommendedName>
        <fullName evidence="5">Pentatricopeptide repeat-containing protein</fullName>
    </recommendedName>
</protein>
<feature type="repeat" description="PPR" evidence="2">
    <location>
        <begin position="207"/>
        <end position="241"/>
    </location>
</feature>
<keyword evidence="4" id="KW-1185">Reference proteome</keyword>
<reference evidence="3 4" key="1">
    <citation type="journal article" date="2022" name="Nat. Plants">
        <title>Genomes of leafy and leafless Platanthera orchids illuminate the evolution of mycoheterotrophy.</title>
        <authorList>
            <person name="Li M.H."/>
            <person name="Liu K.W."/>
            <person name="Li Z."/>
            <person name="Lu H.C."/>
            <person name="Ye Q.L."/>
            <person name="Zhang D."/>
            <person name="Wang J.Y."/>
            <person name="Li Y.F."/>
            <person name="Zhong Z.M."/>
            <person name="Liu X."/>
            <person name="Yu X."/>
            <person name="Liu D.K."/>
            <person name="Tu X.D."/>
            <person name="Liu B."/>
            <person name="Hao Y."/>
            <person name="Liao X.Y."/>
            <person name="Jiang Y.T."/>
            <person name="Sun W.H."/>
            <person name="Chen J."/>
            <person name="Chen Y.Q."/>
            <person name="Ai Y."/>
            <person name="Zhai J.W."/>
            <person name="Wu S.S."/>
            <person name="Zhou Z."/>
            <person name="Hsiao Y.Y."/>
            <person name="Wu W.L."/>
            <person name="Chen Y.Y."/>
            <person name="Lin Y.F."/>
            <person name="Hsu J.L."/>
            <person name="Li C.Y."/>
            <person name="Wang Z.W."/>
            <person name="Zhao X."/>
            <person name="Zhong W.Y."/>
            <person name="Ma X.K."/>
            <person name="Ma L."/>
            <person name="Huang J."/>
            <person name="Chen G.Z."/>
            <person name="Huang M.Z."/>
            <person name="Huang L."/>
            <person name="Peng D.H."/>
            <person name="Luo Y.B."/>
            <person name="Zou S.Q."/>
            <person name="Chen S.P."/>
            <person name="Lan S."/>
            <person name="Tsai W.C."/>
            <person name="Van de Peer Y."/>
            <person name="Liu Z.J."/>
        </authorList>
    </citation>
    <scope>NUCLEOTIDE SEQUENCE [LARGE SCALE GENOMIC DNA]</scope>
    <source>
        <strain evidence="3">Lor287</strain>
    </source>
</reference>
<evidence type="ECO:0000313" key="3">
    <source>
        <dbReference type="EMBL" id="KAK8956975.1"/>
    </source>
</evidence>